<keyword evidence="1" id="KW-0472">Membrane</keyword>
<accession>A0A1B9NZA9</accession>
<comment type="caution">
    <text evidence="2">The sequence shown here is derived from an EMBL/GenBank/DDBJ whole genome shotgun (WGS) entry which is preliminary data.</text>
</comment>
<name>A0A1B9NZA9_ALILO</name>
<dbReference type="PROSITE" id="PS00409">
    <property type="entry name" value="PROKAR_NTER_METHYL"/>
    <property type="match status" value="1"/>
</dbReference>
<dbReference type="Proteomes" id="UP000093523">
    <property type="component" value="Unassembled WGS sequence"/>
</dbReference>
<dbReference type="OrthoDB" id="5873580at2"/>
<keyword evidence="1" id="KW-1133">Transmembrane helix</keyword>
<dbReference type="AlphaFoldDB" id="A0A1B9NZA9"/>
<dbReference type="STRING" id="688.A6E04_12460"/>
<dbReference type="Gene3D" id="3.30.700.10">
    <property type="entry name" value="Glycoprotein, Type 4 Pilin"/>
    <property type="match status" value="1"/>
</dbReference>
<dbReference type="NCBIfam" id="TIGR02532">
    <property type="entry name" value="IV_pilin_GFxxxE"/>
    <property type="match status" value="1"/>
</dbReference>
<gene>
    <name evidence="2" type="ORF">A6E04_12460</name>
</gene>
<proteinExistence type="predicted"/>
<sequence>MPRNHTHGFTLIELITVIVLISIVSLSANSYFSGISSVSAQTLKTELLHSLRLTQIRAMNRNGYCNRWLVDAHRAQQISLDQLSGHCSTAFPNTQKNDEYLENQDVTYVAALSNYDAEFALQVDSNFITLTSPYALDFDSMGRVRQCQDNRCKIFIYGKSTQQICIETEGYIHAC</sequence>
<keyword evidence="1" id="KW-0812">Transmembrane</keyword>
<evidence type="ECO:0000313" key="2">
    <source>
        <dbReference type="EMBL" id="OCH21349.1"/>
    </source>
</evidence>
<dbReference type="InterPro" id="IPR012902">
    <property type="entry name" value="N_methyl_site"/>
</dbReference>
<evidence type="ECO:0000313" key="3">
    <source>
        <dbReference type="Proteomes" id="UP000093523"/>
    </source>
</evidence>
<feature type="transmembrane region" description="Helical" evidence="1">
    <location>
        <begin position="12"/>
        <end position="32"/>
    </location>
</feature>
<dbReference type="RefSeq" id="WP_017022566.1">
    <property type="nucleotide sequence ID" value="NZ_CAWMPN010000009.1"/>
</dbReference>
<organism evidence="2 3">
    <name type="scientific">Aliivibrio logei</name>
    <name type="common">Vibrio logei</name>
    <dbReference type="NCBI Taxonomy" id="688"/>
    <lineage>
        <taxon>Bacteria</taxon>
        <taxon>Pseudomonadati</taxon>
        <taxon>Pseudomonadota</taxon>
        <taxon>Gammaproteobacteria</taxon>
        <taxon>Vibrionales</taxon>
        <taxon>Vibrionaceae</taxon>
        <taxon>Aliivibrio</taxon>
    </lineage>
</organism>
<dbReference type="SUPFAM" id="SSF54523">
    <property type="entry name" value="Pili subunits"/>
    <property type="match status" value="1"/>
</dbReference>
<dbReference type="Pfam" id="PF07963">
    <property type="entry name" value="N_methyl"/>
    <property type="match status" value="1"/>
</dbReference>
<dbReference type="EMBL" id="MAJU01000009">
    <property type="protein sequence ID" value="OCH21349.1"/>
    <property type="molecule type" value="Genomic_DNA"/>
</dbReference>
<protein>
    <submittedName>
        <fullName evidence="2">MSHA biogenesis protein MshC</fullName>
    </submittedName>
</protein>
<dbReference type="InterPro" id="IPR045584">
    <property type="entry name" value="Pilin-like"/>
</dbReference>
<evidence type="ECO:0000256" key="1">
    <source>
        <dbReference type="SAM" id="Phobius"/>
    </source>
</evidence>
<reference evidence="2 3" key="1">
    <citation type="submission" date="2016-06" db="EMBL/GenBank/DDBJ databases">
        <authorList>
            <person name="Kjaerup R.B."/>
            <person name="Dalgaard T.S."/>
            <person name="Juul-Madsen H.R."/>
        </authorList>
    </citation>
    <scope>NUCLEOTIDE SEQUENCE [LARGE SCALE GENOMIC DNA]</scope>
    <source>
        <strain evidence="2 3">1S159</strain>
    </source>
</reference>